<dbReference type="GO" id="GO:0005254">
    <property type="term" value="F:chloride channel activity"/>
    <property type="evidence" value="ECO:0007669"/>
    <property type="project" value="TreeGrafter"/>
</dbReference>
<evidence type="ECO:0000256" key="7">
    <source>
        <dbReference type="ARBA" id="ARBA00023180"/>
    </source>
</evidence>
<dbReference type="GO" id="GO:0005886">
    <property type="term" value="C:plasma membrane"/>
    <property type="evidence" value="ECO:0007669"/>
    <property type="project" value="UniProtKB-SubCell"/>
</dbReference>
<dbReference type="Pfam" id="PF04547">
    <property type="entry name" value="Anoctamin"/>
    <property type="match status" value="1"/>
</dbReference>
<dbReference type="InterPro" id="IPR049452">
    <property type="entry name" value="Anoctamin_TM"/>
</dbReference>
<dbReference type="RefSeq" id="XP_029302271.1">
    <property type="nucleotide sequence ID" value="XM_029446411.1"/>
</dbReference>
<keyword evidence="11" id="KW-1185">Reference proteome</keyword>
<evidence type="ECO:0000313" key="11">
    <source>
        <dbReference type="Proteomes" id="UP000504630"/>
    </source>
</evidence>
<name>A0A6J2QWY0_COTGO</name>
<dbReference type="KEGG" id="cgob:115017726"/>
<dbReference type="InterPro" id="IPR007632">
    <property type="entry name" value="Anoctamin"/>
</dbReference>
<evidence type="ECO:0000256" key="4">
    <source>
        <dbReference type="ARBA" id="ARBA00022692"/>
    </source>
</evidence>
<dbReference type="Pfam" id="PF16178">
    <property type="entry name" value="Anoct_dimer"/>
    <property type="match status" value="1"/>
</dbReference>
<evidence type="ECO:0000256" key="6">
    <source>
        <dbReference type="ARBA" id="ARBA00023136"/>
    </source>
</evidence>
<keyword evidence="6 8" id="KW-0472">Membrane</keyword>
<reference evidence="12" key="1">
    <citation type="submission" date="2025-08" db="UniProtKB">
        <authorList>
            <consortium name="RefSeq"/>
        </authorList>
    </citation>
    <scope>IDENTIFICATION</scope>
</reference>
<evidence type="ECO:0000256" key="1">
    <source>
        <dbReference type="ARBA" id="ARBA00004651"/>
    </source>
</evidence>
<evidence type="ECO:0000259" key="10">
    <source>
        <dbReference type="Pfam" id="PF16178"/>
    </source>
</evidence>
<comment type="subcellular location">
    <subcellularLocation>
        <location evidence="1">Cell membrane</location>
        <topology evidence="1">Multi-pass membrane protein</topology>
    </subcellularLocation>
    <subcellularLocation>
        <location evidence="8">Membrane</location>
        <topology evidence="8">Multi-pass membrane protein</topology>
    </subcellularLocation>
</comment>
<proteinExistence type="inferred from homology"/>
<feature type="domain" description="Anoctamin transmembrane" evidence="9">
    <location>
        <begin position="268"/>
        <end position="506"/>
    </location>
</feature>
<sequence length="510" mass="58403">MRRRGEQMEDSSTLIAMETQTEKKYGSITTNALVQPQDRNVFSDGSTRVDFVLVWEEPLGSHKAASSTAHQKWREVFLQKLRNSALLQEQKEVLQKKTKICFVLLSAPWSVLCYYAEEICLRVPLQVVTAPITNWSAQVLSRLSLPNPLSQDVPNPPPDYYTCQFRTNKLQRFLGSDDRETFFKTTQRHQVLYEILARTPYGSLKRGEVGIDRLLSEQVFTAAFPLHEGGFQLPTPPVPPQSLVLRQILYSYWATWSCWFRYQPLDHIREYFGEKIALYFAWLGFYTGWLLPASLVGMVVFLFGFWLMATDVPAKELCDSKNSFIMCPLCNICSHWNYSNICVTFQAGIMFDNGGTVFLSVFMSLWAVTFLEYWKRSCSALSHRWDCSEFQDIEERPRPEFTAMAPMTIRNPVTGAEEPHFPQNKRLNRTLTGCMVIIVMVAVVLMFLIAVILYRTILKIIIYKSDSFLTGSAGRIASISGSVLNLLVILMLSKVYTSLAQILTRWGFTC</sequence>
<dbReference type="OrthoDB" id="296386at2759"/>
<protein>
    <recommendedName>
        <fullName evidence="8">Anoctamin</fullName>
    </recommendedName>
</protein>
<gene>
    <name evidence="12" type="primary">LOC115017726</name>
</gene>
<feature type="transmembrane region" description="Helical" evidence="8">
    <location>
        <begin position="355"/>
        <end position="374"/>
    </location>
</feature>
<dbReference type="GO" id="GO:0061588">
    <property type="term" value="P:calcium activated phospholipid scrambling"/>
    <property type="evidence" value="ECO:0007669"/>
    <property type="project" value="TreeGrafter"/>
</dbReference>
<comment type="caution">
    <text evidence="8">Lacks conserved residue(s) required for the propagation of feature annotation.</text>
</comment>
<dbReference type="InParanoid" id="A0A6J2QWY0"/>
<dbReference type="GeneID" id="115017726"/>
<dbReference type="AlphaFoldDB" id="A0A6J2QWY0"/>
<keyword evidence="3" id="KW-1003">Cell membrane</keyword>
<evidence type="ECO:0000256" key="2">
    <source>
        <dbReference type="ARBA" id="ARBA00009671"/>
    </source>
</evidence>
<evidence type="ECO:0000256" key="3">
    <source>
        <dbReference type="ARBA" id="ARBA00022475"/>
    </source>
</evidence>
<dbReference type="GO" id="GO:0046983">
    <property type="term" value="F:protein dimerization activity"/>
    <property type="evidence" value="ECO:0007669"/>
    <property type="project" value="InterPro"/>
</dbReference>
<feature type="transmembrane region" description="Helical" evidence="8">
    <location>
        <begin position="431"/>
        <end position="453"/>
    </location>
</feature>
<accession>A0A6J2QWY0</accession>
<feature type="domain" description="Anoctamin dimerisation" evidence="10">
    <location>
        <begin position="42"/>
        <end position="265"/>
    </location>
</feature>
<keyword evidence="7" id="KW-0325">Glycoprotein</keyword>
<evidence type="ECO:0000256" key="5">
    <source>
        <dbReference type="ARBA" id="ARBA00022989"/>
    </source>
</evidence>
<dbReference type="PANTHER" id="PTHR12308">
    <property type="entry name" value="ANOCTAMIN"/>
    <property type="match status" value="1"/>
</dbReference>
<keyword evidence="4 8" id="KW-0812">Transmembrane</keyword>
<dbReference type="Proteomes" id="UP000504630">
    <property type="component" value="Chromosome 13"/>
</dbReference>
<organism evidence="11 12">
    <name type="scientific">Cottoperca gobio</name>
    <name type="common">Frogmouth</name>
    <name type="synonym">Aphritis gobio</name>
    <dbReference type="NCBI Taxonomy" id="56716"/>
    <lineage>
        <taxon>Eukaryota</taxon>
        <taxon>Metazoa</taxon>
        <taxon>Chordata</taxon>
        <taxon>Craniata</taxon>
        <taxon>Vertebrata</taxon>
        <taxon>Euteleostomi</taxon>
        <taxon>Actinopterygii</taxon>
        <taxon>Neopterygii</taxon>
        <taxon>Teleostei</taxon>
        <taxon>Neoteleostei</taxon>
        <taxon>Acanthomorphata</taxon>
        <taxon>Eupercaria</taxon>
        <taxon>Perciformes</taxon>
        <taxon>Notothenioidei</taxon>
        <taxon>Bovichtidae</taxon>
        <taxon>Cottoperca</taxon>
    </lineage>
</organism>
<dbReference type="InterPro" id="IPR032394">
    <property type="entry name" value="Anoct_dimer"/>
</dbReference>
<evidence type="ECO:0000259" key="9">
    <source>
        <dbReference type="Pfam" id="PF04547"/>
    </source>
</evidence>
<dbReference type="PANTHER" id="PTHR12308:SF22">
    <property type="entry name" value="ANOCTAMIN-7"/>
    <property type="match status" value="1"/>
</dbReference>
<feature type="transmembrane region" description="Helical" evidence="8">
    <location>
        <begin position="473"/>
        <end position="492"/>
    </location>
</feature>
<evidence type="ECO:0000256" key="8">
    <source>
        <dbReference type="RuleBase" id="RU280814"/>
    </source>
</evidence>
<comment type="similarity">
    <text evidence="2 8">Belongs to the anoctamin family.</text>
</comment>
<keyword evidence="5 8" id="KW-1133">Transmembrane helix</keyword>
<evidence type="ECO:0000313" key="12">
    <source>
        <dbReference type="RefSeq" id="XP_029302271.1"/>
    </source>
</evidence>
<feature type="transmembrane region" description="Helical" evidence="8">
    <location>
        <begin position="276"/>
        <end position="307"/>
    </location>
</feature>